<proteinExistence type="predicted"/>
<accession>A0A8S9IF09</accession>
<dbReference type="EMBL" id="QGKW02001911">
    <property type="protein sequence ID" value="KAF2568324.1"/>
    <property type="molecule type" value="Genomic_DNA"/>
</dbReference>
<name>A0A8S9IF09_BRACR</name>
<gene>
    <name evidence="1" type="ORF">F2Q68_00025530</name>
</gene>
<comment type="caution">
    <text evidence="1">The sequence shown here is derived from an EMBL/GenBank/DDBJ whole genome shotgun (WGS) entry which is preliminary data.</text>
</comment>
<sequence length="222" mass="24113">MFFSVAAASTVLLPLRYAQVSRLGLGSGDCSAAEGLRLRRFLCILWFLGEKVKLWLVAAVGSLGLDLDRFHLRSGPFLLLVRRRFGLTLLGELVLEYNQGSCRSSSWFKGRLSMPPQRPPALLLHFESSLPDSLACSFSEGVCSSVSITEVRLSIGGGVRFHFSAGLGLLVLRELFSAEPISLRAVASGRLKLPGSDSRFNLVQSFAASGRYQTGRASGLLF</sequence>
<protein>
    <submittedName>
        <fullName evidence="1">Uncharacterized protein</fullName>
    </submittedName>
</protein>
<evidence type="ECO:0000313" key="2">
    <source>
        <dbReference type="Proteomes" id="UP000712281"/>
    </source>
</evidence>
<evidence type="ECO:0000313" key="1">
    <source>
        <dbReference type="EMBL" id="KAF2568324.1"/>
    </source>
</evidence>
<dbReference type="AlphaFoldDB" id="A0A8S9IF09"/>
<dbReference type="Proteomes" id="UP000712281">
    <property type="component" value="Unassembled WGS sequence"/>
</dbReference>
<organism evidence="1 2">
    <name type="scientific">Brassica cretica</name>
    <name type="common">Mustard</name>
    <dbReference type="NCBI Taxonomy" id="69181"/>
    <lineage>
        <taxon>Eukaryota</taxon>
        <taxon>Viridiplantae</taxon>
        <taxon>Streptophyta</taxon>
        <taxon>Embryophyta</taxon>
        <taxon>Tracheophyta</taxon>
        <taxon>Spermatophyta</taxon>
        <taxon>Magnoliopsida</taxon>
        <taxon>eudicotyledons</taxon>
        <taxon>Gunneridae</taxon>
        <taxon>Pentapetalae</taxon>
        <taxon>rosids</taxon>
        <taxon>malvids</taxon>
        <taxon>Brassicales</taxon>
        <taxon>Brassicaceae</taxon>
        <taxon>Brassiceae</taxon>
        <taxon>Brassica</taxon>
    </lineage>
</organism>
<reference evidence="1" key="1">
    <citation type="submission" date="2019-12" db="EMBL/GenBank/DDBJ databases">
        <title>Genome sequencing and annotation of Brassica cretica.</title>
        <authorList>
            <person name="Studholme D.J."/>
            <person name="Sarris P.F."/>
        </authorList>
    </citation>
    <scope>NUCLEOTIDE SEQUENCE</scope>
    <source>
        <strain evidence="1">PFS-001/15</strain>
        <tissue evidence="1">Leaf</tissue>
    </source>
</reference>